<dbReference type="OrthoDB" id="6369905at2759"/>
<gene>
    <name evidence="3" type="ORF">FWK35_00026399</name>
</gene>
<feature type="domain" description="C2H2-type" evidence="2">
    <location>
        <begin position="10"/>
        <end position="38"/>
    </location>
</feature>
<evidence type="ECO:0000256" key="1">
    <source>
        <dbReference type="PROSITE-ProRule" id="PRU00042"/>
    </source>
</evidence>
<evidence type="ECO:0000259" key="2">
    <source>
        <dbReference type="PROSITE" id="PS50157"/>
    </source>
</evidence>
<dbReference type="Proteomes" id="UP000478052">
    <property type="component" value="Unassembled WGS sequence"/>
</dbReference>
<proteinExistence type="predicted"/>
<keyword evidence="1" id="KW-0479">Metal-binding</keyword>
<evidence type="ECO:0000313" key="4">
    <source>
        <dbReference type="Proteomes" id="UP000478052"/>
    </source>
</evidence>
<protein>
    <submittedName>
        <fullName evidence="3">Zinc finger protein 728-like</fullName>
    </submittedName>
</protein>
<evidence type="ECO:0000313" key="3">
    <source>
        <dbReference type="EMBL" id="KAF0753238.1"/>
    </source>
</evidence>
<dbReference type="AlphaFoldDB" id="A0A6G0YCX3"/>
<dbReference type="PROSITE" id="PS00028">
    <property type="entry name" value="ZINC_FINGER_C2H2_1"/>
    <property type="match status" value="1"/>
</dbReference>
<dbReference type="InterPro" id="IPR013087">
    <property type="entry name" value="Znf_C2H2_type"/>
</dbReference>
<keyword evidence="1" id="KW-0863">Zinc-finger</keyword>
<comment type="caution">
    <text evidence="3">The sequence shown here is derived from an EMBL/GenBank/DDBJ whole genome shotgun (WGS) entry which is preliminary data.</text>
</comment>
<sequence>MDPIHACEKHHCDQCPKDFSTNYGVLRHKKKTHSNENIRINCPKCSLTFGCLQDLGYQDNLTHTGLKPYICSNLLCNRAFETPYLLHKHKQLVPSFANTHHGSFDHSYVGRMAEVRVEASKKGPP</sequence>
<dbReference type="SUPFAM" id="SSF57667">
    <property type="entry name" value="beta-beta-alpha zinc fingers"/>
    <property type="match status" value="2"/>
</dbReference>
<reference evidence="3 4" key="1">
    <citation type="submission" date="2019-08" db="EMBL/GenBank/DDBJ databases">
        <title>Whole genome of Aphis craccivora.</title>
        <authorList>
            <person name="Voronova N.V."/>
            <person name="Shulinski R.S."/>
            <person name="Bandarenka Y.V."/>
            <person name="Zhorov D.G."/>
            <person name="Warner D."/>
        </authorList>
    </citation>
    <scope>NUCLEOTIDE SEQUENCE [LARGE SCALE GENOMIC DNA]</scope>
    <source>
        <strain evidence="3">180601</strain>
        <tissue evidence="3">Whole Body</tissue>
    </source>
</reference>
<keyword evidence="4" id="KW-1185">Reference proteome</keyword>
<accession>A0A6G0YCX3</accession>
<feature type="domain" description="C2H2-type" evidence="2">
    <location>
        <begin position="40"/>
        <end position="68"/>
    </location>
</feature>
<dbReference type="EMBL" id="VUJU01004799">
    <property type="protein sequence ID" value="KAF0753238.1"/>
    <property type="molecule type" value="Genomic_DNA"/>
</dbReference>
<name>A0A6G0YCX3_APHCR</name>
<dbReference type="Gene3D" id="3.30.160.60">
    <property type="entry name" value="Classic Zinc Finger"/>
    <property type="match status" value="2"/>
</dbReference>
<dbReference type="InterPro" id="IPR036236">
    <property type="entry name" value="Znf_C2H2_sf"/>
</dbReference>
<keyword evidence="1" id="KW-0862">Zinc</keyword>
<feature type="domain" description="C2H2-type" evidence="2">
    <location>
        <begin position="69"/>
        <end position="105"/>
    </location>
</feature>
<dbReference type="GO" id="GO:0008270">
    <property type="term" value="F:zinc ion binding"/>
    <property type="evidence" value="ECO:0007669"/>
    <property type="project" value="UniProtKB-KW"/>
</dbReference>
<dbReference type="PROSITE" id="PS50157">
    <property type="entry name" value="ZINC_FINGER_C2H2_2"/>
    <property type="match status" value="3"/>
</dbReference>
<organism evidence="3 4">
    <name type="scientific">Aphis craccivora</name>
    <name type="common">Cowpea aphid</name>
    <dbReference type="NCBI Taxonomy" id="307492"/>
    <lineage>
        <taxon>Eukaryota</taxon>
        <taxon>Metazoa</taxon>
        <taxon>Ecdysozoa</taxon>
        <taxon>Arthropoda</taxon>
        <taxon>Hexapoda</taxon>
        <taxon>Insecta</taxon>
        <taxon>Pterygota</taxon>
        <taxon>Neoptera</taxon>
        <taxon>Paraneoptera</taxon>
        <taxon>Hemiptera</taxon>
        <taxon>Sternorrhyncha</taxon>
        <taxon>Aphidomorpha</taxon>
        <taxon>Aphidoidea</taxon>
        <taxon>Aphididae</taxon>
        <taxon>Aphidini</taxon>
        <taxon>Aphis</taxon>
        <taxon>Aphis</taxon>
    </lineage>
</organism>